<sequence length="348" mass="37529">MPELPAVRVAAVQAEPVWLDLDGSVDKTVALIEQAAAGGARLVAFPELFIPGYPWWAWLDAPAWGMQFVAKYHENSLVVGSAHAKRIQQAAADNRIHVIAGVSERDAGSLYIGQMLIDDAGELLAARRKLKPTHVERTIFGEGDGSDIAVHDTNIGRLGGLCCWEHVQPLSKYAMYSQNEQIHVAAWPGFHLYRNMAYALGPEANLAASQVYALEGGCFVLAASSMISEAGIKLFCDKPDHEALLGSGGGFARIFGPDGRPLAEPLPEDQEGILYADLDMGDISRAKSAADPSGHYARPDVLRLVFNRRPAPRVFEPGSHAVTRTASGDGTSLFMLMPDLKADMEVAE</sequence>
<dbReference type="PROSITE" id="PS00921">
    <property type="entry name" value="NITRIL_CHT_2"/>
    <property type="match status" value="1"/>
</dbReference>
<evidence type="ECO:0000256" key="1">
    <source>
        <dbReference type="ARBA" id="ARBA00008129"/>
    </source>
</evidence>
<dbReference type="InterPro" id="IPR036526">
    <property type="entry name" value="C-N_Hydrolase_sf"/>
</dbReference>
<name>A0ABP4NLN2_9ACTN</name>
<dbReference type="EMBL" id="BAAAQD010000033">
    <property type="protein sequence ID" value="GAA1563828.1"/>
    <property type="molecule type" value="Genomic_DNA"/>
</dbReference>
<gene>
    <name evidence="4" type="ORF">GCM10009827_101800</name>
</gene>
<proteinExistence type="inferred from homology"/>
<dbReference type="GO" id="GO:0016787">
    <property type="term" value="F:hydrolase activity"/>
    <property type="evidence" value="ECO:0007669"/>
    <property type="project" value="UniProtKB-KW"/>
</dbReference>
<dbReference type="RefSeq" id="WP_344512609.1">
    <property type="nucleotide sequence ID" value="NZ_BAAAQD010000033.1"/>
</dbReference>
<protein>
    <submittedName>
        <fullName evidence="4">Carbon-nitrogen hydrolase family protein</fullName>
    </submittedName>
</protein>
<dbReference type="Gene3D" id="3.60.110.10">
    <property type="entry name" value="Carbon-nitrogen hydrolase"/>
    <property type="match status" value="1"/>
</dbReference>
<dbReference type="Proteomes" id="UP001501470">
    <property type="component" value="Unassembled WGS sequence"/>
</dbReference>
<keyword evidence="4" id="KW-0378">Hydrolase</keyword>
<evidence type="ECO:0000313" key="5">
    <source>
        <dbReference type="Proteomes" id="UP001501470"/>
    </source>
</evidence>
<comment type="similarity">
    <text evidence="1">Belongs to the carbon-nitrogen hydrolase superfamily. Nitrilase family.</text>
</comment>
<dbReference type="SUPFAM" id="SSF56317">
    <property type="entry name" value="Carbon-nitrogen hydrolase"/>
    <property type="match status" value="1"/>
</dbReference>
<dbReference type="PROSITE" id="PS00920">
    <property type="entry name" value="NITRIL_CHT_1"/>
    <property type="match status" value="1"/>
</dbReference>
<feature type="active site" description="Proton acceptor" evidence="2">
    <location>
        <position position="47"/>
    </location>
</feature>
<dbReference type="Pfam" id="PF00795">
    <property type="entry name" value="CN_hydrolase"/>
    <property type="match status" value="1"/>
</dbReference>
<evidence type="ECO:0000256" key="2">
    <source>
        <dbReference type="PROSITE-ProRule" id="PRU10139"/>
    </source>
</evidence>
<dbReference type="InterPro" id="IPR003010">
    <property type="entry name" value="C-N_Hydrolase"/>
</dbReference>
<dbReference type="PANTHER" id="PTHR46044:SF1">
    <property type="entry name" value="CN HYDROLASE DOMAIN-CONTAINING PROTEIN"/>
    <property type="match status" value="1"/>
</dbReference>
<organism evidence="4 5">
    <name type="scientific">Dactylosporangium maewongense</name>
    <dbReference type="NCBI Taxonomy" id="634393"/>
    <lineage>
        <taxon>Bacteria</taxon>
        <taxon>Bacillati</taxon>
        <taxon>Actinomycetota</taxon>
        <taxon>Actinomycetes</taxon>
        <taxon>Micromonosporales</taxon>
        <taxon>Micromonosporaceae</taxon>
        <taxon>Dactylosporangium</taxon>
    </lineage>
</organism>
<evidence type="ECO:0000313" key="4">
    <source>
        <dbReference type="EMBL" id="GAA1563828.1"/>
    </source>
</evidence>
<dbReference type="PANTHER" id="PTHR46044">
    <property type="entry name" value="NITRILASE"/>
    <property type="match status" value="1"/>
</dbReference>
<accession>A0ABP4NLN2</accession>
<keyword evidence="5" id="KW-1185">Reference proteome</keyword>
<dbReference type="CDD" id="cd07564">
    <property type="entry name" value="nitrilases_CHs"/>
    <property type="match status" value="1"/>
</dbReference>
<dbReference type="PROSITE" id="PS50263">
    <property type="entry name" value="CN_HYDROLASE"/>
    <property type="match status" value="1"/>
</dbReference>
<dbReference type="InterPro" id="IPR044149">
    <property type="entry name" value="Nitrilases_CHs"/>
</dbReference>
<evidence type="ECO:0000259" key="3">
    <source>
        <dbReference type="PROSITE" id="PS50263"/>
    </source>
</evidence>
<reference evidence="5" key="1">
    <citation type="journal article" date="2019" name="Int. J. Syst. Evol. Microbiol.">
        <title>The Global Catalogue of Microorganisms (GCM) 10K type strain sequencing project: providing services to taxonomists for standard genome sequencing and annotation.</title>
        <authorList>
            <consortium name="The Broad Institute Genomics Platform"/>
            <consortium name="The Broad Institute Genome Sequencing Center for Infectious Disease"/>
            <person name="Wu L."/>
            <person name="Ma J."/>
        </authorList>
    </citation>
    <scope>NUCLEOTIDE SEQUENCE [LARGE SCALE GENOMIC DNA]</scope>
    <source>
        <strain evidence="5">JCM 15933</strain>
    </source>
</reference>
<dbReference type="InterPro" id="IPR000132">
    <property type="entry name" value="Nitrilase/CN_hydratase_CS"/>
</dbReference>
<comment type="caution">
    <text evidence="4">The sequence shown here is derived from an EMBL/GenBank/DDBJ whole genome shotgun (WGS) entry which is preliminary data.</text>
</comment>
<feature type="domain" description="CN hydrolase" evidence="3">
    <location>
        <begin position="7"/>
        <end position="280"/>
    </location>
</feature>